<dbReference type="NCBIfam" id="TIGR03326">
    <property type="entry name" value="rubisco_III"/>
    <property type="match status" value="1"/>
</dbReference>
<evidence type="ECO:0000256" key="3">
    <source>
        <dbReference type="ARBA" id="ARBA00022842"/>
    </source>
</evidence>
<keyword evidence="2" id="KW-0479">Metal-binding</keyword>
<keyword evidence="3" id="KW-0460">Magnesium</keyword>
<dbReference type="GO" id="GO:0015977">
    <property type="term" value="P:carbon fixation"/>
    <property type="evidence" value="ECO:0007669"/>
    <property type="project" value="UniProtKB-KW"/>
</dbReference>
<dbReference type="InterPro" id="IPR017443">
    <property type="entry name" value="RuBisCO_lsu_fd_N"/>
</dbReference>
<dbReference type="PANTHER" id="PTHR42704:SF17">
    <property type="entry name" value="RIBULOSE BISPHOSPHATE CARBOXYLASE LARGE CHAIN"/>
    <property type="match status" value="1"/>
</dbReference>
<dbReference type="EMBL" id="LR131783">
    <property type="protein sequence ID" value="VDS11171.1"/>
    <property type="molecule type" value="Genomic_DNA"/>
</dbReference>
<dbReference type="InterPro" id="IPR033966">
    <property type="entry name" value="RuBisCO"/>
</dbReference>
<dbReference type="SUPFAM" id="SSF54966">
    <property type="entry name" value="RuBisCO, large subunit, small (N-terminal) domain"/>
    <property type="match status" value="1"/>
</dbReference>
<dbReference type="InterPro" id="IPR036376">
    <property type="entry name" value="RuBisCO_lsu_C_sf"/>
</dbReference>
<keyword evidence="6" id="KW-0120">Carbon dioxide fixation</keyword>
<feature type="domain" description="Ribulose bisphosphate carboxylase large subunit ferrodoxin-like N-terminal" evidence="8">
    <location>
        <begin position="6"/>
        <end position="118"/>
    </location>
</feature>
<evidence type="ECO:0000256" key="1">
    <source>
        <dbReference type="ARBA" id="ARBA00001946"/>
    </source>
</evidence>
<evidence type="ECO:0000313" key="9">
    <source>
        <dbReference type="EMBL" id="VDS11171.1"/>
    </source>
</evidence>
<proteinExistence type="inferred from homology"/>
<dbReference type="Pfam" id="PF00016">
    <property type="entry name" value="RuBisCO_large"/>
    <property type="match status" value="1"/>
</dbReference>
<dbReference type="InterPro" id="IPR017712">
    <property type="entry name" value="RuBisCO_III"/>
</dbReference>
<feature type="non-terminal residue" evidence="9">
    <location>
        <position position="397"/>
    </location>
</feature>
<dbReference type="InterPro" id="IPR020878">
    <property type="entry name" value="RuBisCo_large_chain_AS"/>
</dbReference>
<dbReference type="InterPro" id="IPR000685">
    <property type="entry name" value="RuBisCO_lsu_C"/>
</dbReference>
<dbReference type="Gene3D" id="3.20.20.110">
    <property type="entry name" value="Ribulose bisphosphate carboxylase, large subunit, C-terminal domain"/>
    <property type="match status" value="1"/>
</dbReference>
<evidence type="ECO:0000256" key="5">
    <source>
        <dbReference type="ARBA" id="ARBA00023239"/>
    </source>
</evidence>
<comment type="cofactor">
    <cofactor evidence="1">
        <name>Mg(2+)</name>
        <dbReference type="ChEBI" id="CHEBI:18420"/>
    </cofactor>
</comment>
<dbReference type="GO" id="GO:0016491">
    <property type="term" value="F:oxidoreductase activity"/>
    <property type="evidence" value="ECO:0007669"/>
    <property type="project" value="UniProtKB-KW"/>
</dbReference>
<evidence type="ECO:0000256" key="4">
    <source>
        <dbReference type="ARBA" id="ARBA00023002"/>
    </source>
</evidence>
<dbReference type="AlphaFoldDB" id="A0A447IUL0"/>
<dbReference type="NCBIfam" id="NF003252">
    <property type="entry name" value="PRK04208.1"/>
    <property type="match status" value="1"/>
</dbReference>
<evidence type="ECO:0000259" key="8">
    <source>
        <dbReference type="Pfam" id="PF02788"/>
    </source>
</evidence>
<dbReference type="GO" id="GO:0016984">
    <property type="term" value="F:ribulose-bisphosphate carboxylase activity"/>
    <property type="evidence" value="ECO:0007669"/>
    <property type="project" value="InterPro"/>
</dbReference>
<dbReference type="SFLD" id="SFLDG00301">
    <property type="entry name" value="RuBisCO-like_proteins"/>
    <property type="match status" value="1"/>
</dbReference>
<dbReference type="SUPFAM" id="SSF51649">
    <property type="entry name" value="RuBisCo, C-terminal domain"/>
    <property type="match status" value="1"/>
</dbReference>
<evidence type="ECO:0000259" key="7">
    <source>
        <dbReference type="Pfam" id="PF00016"/>
    </source>
</evidence>
<dbReference type="Gene3D" id="3.30.70.150">
    <property type="entry name" value="RuBisCO large subunit, N-terminal domain"/>
    <property type="match status" value="1"/>
</dbReference>
<accession>A0A447IUL0</accession>
<dbReference type="PROSITE" id="PS00157">
    <property type="entry name" value="RUBISCO_LARGE"/>
    <property type="match status" value="1"/>
</dbReference>
<protein>
    <submittedName>
        <fullName evidence="9">RuBisCO long chain, Form III-b</fullName>
    </submittedName>
</protein>
<evidence type="ECO:0000256" key="2">
    <source>
        <dbReference type="ARBA" id="ARBA00022723"/>
    </source>
</evidence>
<keyword evidence="4" id="KW-0560">Oxidoreductase</keyword>
<dbReference type="HAMAP" id="MF_01133">
    <property type="entry name" value="RuBisCO_L_type3"/>
    <property type="match status" value="1"/>
</dbReference>
<dbReference type="SFLD" id="SFLDS00014">
    <property type="entry name" value="RuBisCO"/>
    <property type="match status" value="1"/>
</dbReference>
<dbReference type="InterPro" id="IPR036422">
    <property type="entry name" value="RuBisCO_lsu_N_sf"/>
</dbReference>
<reference evidence="9" key="1">
    <citation type="submission" date="2018-12" db="EMBL/GenBank/DDBJ databases">
        <authorList>
            <person name="Jaffe A."/>
        </authorList>
    </citation>
    <scope>NUCLEOTIDE SEQUENCE</scope>
</reference>
<keyword evidence="5" id="KW-0456">Lyase</keyword>
<sequence>MSQYLDFYDTSYNPKSSDIICLFRVEPAYGMSKKEVIGRVASESSNGTWSDLSTLKPHIRKIRARAYEVKGDYVKIAYPIELFEMGSVPQLLSSFAGNIFGMKAVKNLRLEDIHFPDKLMKSFRGPEYGIEGIRRKFKIHKRPLTASVPKPKVGLTTVEFAKVAEDVWSGGVDFLKDDENLTDQLFNRFENRANHCFKVRDKVEKETGERKGYFCNVTAETMEMLARAKLVRDLGGEYVMIDVLTAGFAGFQTLREFCHDHKMAIHCHRAFHSSFTRNPRHGMSMLAVAKLVRLTGGDSLHIGTVIGKLVGKKDEVLSIEHEIEHNIANDFLGLPVLDQKWGDIKPMFATSSGGLHPGLVPHIMNLLGNDIIIQLGGGIHGHPGGSYRGAIALRQSI</sequence>
<evidence type="ECO:0000256" key="6">
    <source>
        <dbReference type="ARBA" id="ARBA00023300"/>
    </source>
</evidence>
<feature type="domain" description="Ribulose bisphosphate carboxylase large subunit C-terminal" evidence="7">
    <location>
        <begin position="129"/>
        <end position="396"/>
    </location>
</feature>
<dbReference type="GO" id="GO:0000287">
    <property type="term" value="F:magnesium ion binding"/>
    <property type="evidence" value="ECO:0007669"/>
    <property type="project" value="InterPro"/>
</dbReference>
<organism evidence="9">
    <name type="scientific">uncultured Candidatus Woesearchaeota archaeon</name>
    <dbReference type="NCBI Taxonomy" id="2014372"/>
    <lineage>
        <taxon>Archaea</taxon>
        <taxon>Candidatus Woesearchaeota</taxon>
        <taxon>environmental samples</taxon>
    </lineage>
</organism>
<dbReference type="PANTHER" id="PTHR42704">
    <property type="entry name" value="RIBULOSE BISPHOSPHATE CARBOXYLASE"/>
    <property type="match status" value="1"/>
</dbReference>
<dbReference type="Pfam" id="PF02788">
    <property type="entry name" value="RuBisCO_large_N"/>
    <property type="match status" value="1"/>
</dbReference>
<gene>
    <name evidence="9" type="primary">rbcL</name>
</gene>
<name>A0A447IUL0_9ARCH</name>